<feature type="transmembrane region" description="Helical" evidence="1">
    <location>
        <begin position="115"/>
        <end position="132"/>
    </location>
</feature>
<dbReference type="RefSeq" id="WP_010760157.1">
    <property type="nucleotide sequence ID" value="NZ_ASWD01000009.1"/>
</dbReference>
<keyword evidence="3" id="KW-1185">Reference proteome</keyword>
<comment type="caution">
    <text evidence="2">The sequence shown here is derived from an EMBL/GenBank/DDBJ whole genome shotgun (WGS) entry which is preliminary data.</text>
</comment>
<dbReference type="EMBL" id="AJAQ01000054">
    <property type="protein sequence ID" value="EOH86316.1"/>
    <property type="molecule type" value="Genomic_DNA"/>
</dbReference>
<dbReference type="OrthoDB" id="9938305at2"/>
<dbReference type="AlphaFoldDB" id="R2S0G9"/>
<dbReference type="PATRIC" id="fig|1158607.3.peg.5210"/>
<feature type="transmembrane region" description="Helical" evidence="1">
    <location>
        <begin position="92"/>
        <end position="109"/>
    </location>
</feature>
<dbReference type="Proteomes" id="UP000013782">
    <property type="component" value="Unassembled WGS sequence"/>
</dbReference>
<gene>
    <name evidence="2" type="ORF">UAU_05238</name>
</gene>
<protein>
    <submittedName>
        <fullName evidence="2">Uncharacterized protein</fullName>
    </submittedName>
</protein>
<keyword evidence="1" id="KW-0812">Transmembrane</keyword>
<keyword evidence="1" id="KW-0472">Membrane</keyword>
<evidence type="ECO:0000256" key="1">
    <source>
        <dbReference type="SAM" id="Phobius"/>
    </source>
</evidence>
<organism evidence="2 3">
    <name type="scientific">Enterococcus pallens ATCC BAA-351</name>
    <dbReference type="NCBI Taxonomy" id="1158607"/>
    <lineage>
        <taxon>Bacteria</taxon>
        <taxon>Bacillati</taxon>
        <taxon>Bacillota</taxon>
        <taxon>Bacilli</taxon>
        <taxon>Lactobacillales</taxon>
        <taxon>Enterococcaceae</taxon>
        <taxon>Enterococcus</taxon>
    </lineage>
</organism>
<name>R2S0G9_9ENTE</name>
<dbReference type="STRING" id="160454.RV10_GL002375"/>
<dbReference type="eggNOG" id="ENOG503075H">
    <property type="taxonomic scope" value="Bacteria"/>
</dbReference>
<proteinExistence type="predicted"/>
<evidence type="ECO:0000313" key="3">
    <source>
        <dbReference type="Proteomes" id="UP000013782"/>
    </source>
</evidence>
<feature type="transmembrane region" description="Helical" evidence="1">
    <location>
        <begin position="56"/>
        <end position="80"/>
    </location>
</feature>
<dbReference type="HOGENOM" id="CLU_095260_0_0_9"/>
<evidence type="ECO:0000313" key="2">
    <source>
        <dbReference type="EMBL" id="EOH86316.1"/>
    </source>
</evidence>
<keyword evidence="1" id="KW-1133">Transmembrane helix</keyword>
<sequence length="243" mass="28093">MSVKNKYFYLLFRHYGQGFLFLAFLFFLFFLAHLGFNHFNDLFFVGFKGVDKVNQISIASIVETITVFIFILVCGIYMVTQKTKYIRTGLQIVIYLYVCIGLLGAIDLLSSENSSIVYAKSTLVAAFTFLLYRRYVAIEDKKLFTEIFPALKNINDANAVEDLPNISEEWKPYLRNIKGHREKSVNQALVSYFSMWGLSHKSDSFQISFRLRYAPFQLKISEIVNYTLPVTSSLGKSYKKEVE</sequence>
<accession>R2S0G9</accession>
<feature type="transmembrane region" description="Helical" evidence="1">
    <location>
        <begin position="12"/>
        <end position="36"/>
    </location>
</feature>
<reference evidence="2 3" key="1">
    <citation type="submission" date="2013-02" db="EMBL/GenBank/DDBJ databases">
        <title>The Genome Sequence of Enterococcus pallens BAA-351.</title>
        <authorList>
            <consortium name="The Broad Institute Genome Sequencing Platform"/>
            <consortium name="The Broad Institute Genome Sequencing Center for Infectious Disease"/>
            <person name="Earl A.M."/>
            <person name="Gilmore M.S."/>
            <person name="Lebreton F."/>
            <person name="Walker B."/>
            <person name="Young S.K."/>
            <person name="Zeng Q."/>
            <person name="Gargeya S."/>
            <person name="Fitzgerald M."/>
            <person name="Haas B."/>
            <person name="Abouelleil A."/>
            <person name="Alvarado L."/>
            <person name="Arachchi H.M."/>
            <person name="Berlin A.M."/>
            <person name="Chapman S.B."/>
            <person name="Dewar J."/>
            <person name="Goldberg J."/>
            <person name="Griggs A."/>
            <person name="Gujja S."/>
            <person name="Hansen M."/>
            <person name="Howarth C."/>
            <person name="Imamovic A."/>
            <person name="Larimer J."/>
            <person name="McCowan C."/>
            <person name="Murphy C."/>
            <person name="Neiman D."/>
            <person name="Pearson M."/>
            <person name="Priest M."/>
            <person name="Roberts A."/>
            <person name="Saif S."/>
            <person name="Shea T."/>
            <person name="Sisk P."/>
            <person name="Sykes S."/>
            <person name="Wortman J."/>
            <person name="Nusbaum C."/>
            <person name="Birren B."/>
        </authorList>
    </citation>
    <scope>NUCLEOTIDE SEQUENCE [LARGE SCALE GENOMIC DNA]</scope>
    <source>
        <strain evidence="2 3">ATCC BAA-351</strain>
    </source>
</reference>